<dbReference type="Gene3D" id="3.40.50.261">
    <property type="entry name" value="Succinyl-CoA synthetase domains"/>
    <property type="match status" value="2"/>
</dbReference>
<dbReference type="Gene3D" id="3.40.50.720">
    <property type="entry name" value="NAD(P)-binding Rossmann-like Domain"/>
    <property type="match status" value="1"/>
</dbReference>
<name>A0A562N416_9HYPH</name>
<dbReference type="GO" id="GO:0046872">
    <property type="term" value="F:metal ion binding"/>
    <property type="evidence" value="ECO:0007669"/>
    <property type="project" value="InterPro"/>
</dbReference>
<keyword evidence="8" id="KW-1185">Reference proteome</keyword>
<dbReference type="PANTHER" id="PTHR43334:SF1">
    <property type="entry name" value="3-HYDROXYPROPIONATE--COA LIGASE [ADP-FORMING]"/>
    <property type="match status" value="1"/>
</dbReference>
<dbReference type="PROSITE" id="PS50975">
    <property type="entry name" value="ATP_GRASP"/>
    <property type="match status" value="1"/>
</dbReference>
<dbReference type="InterPro" id="IPR032875">
    <property type="entry name" value="Succ_CoA_lig_flav_dom"/>
</dbReference>
<dbReference type="Gene3D" id="3.30.470.20">
    <property type="entry name" value="ATP-grasp fold, B domain"/>
    <property type="match status" value="1"/>
</dbReference>
<dbReference type="GO" id="GO:0016740">
    <property type="term" value="F:transferase activity"/>
    <property type="evidence" value="ECO:0007669"/>
    <property type="project" value="UniProtKB-KW"/>
</dbReference>
<keyword evidence="2" id="KW-0436">Ligase</keyword>
<proteinExistence type="predicted"/>
<evidence type="ECO:0000259" key="6">
    <source>
        <dbReference type="PROSITE" id="PS50975"/>
    </source>
</evidence>
<organism evidence="7 8">
    <name type="scientific">Mesorhizobium tianshanense</name>
    <dbReference type="NCBI Taxonomy" id="39844"/>
    <lineage>
        <taxon>Bacteria</taxon>
        <taxon>Pseudomonadati</taxon>
        <taxon>Pseudomonadota</taxon>
        <taxon>Alphaproteobacteria</taxon>
        <taxon>Hyphomicrobiales</taxon>
        <taxon>Phyllobacteriaceae</taxon>
        <taxon>Mesorhizobium</taxon>
    </lineage>
</organism>
<comment type="caution">
    <text evidence="7">The sequence shown here is derived from an EMBL/GenBank/DDBJ whole genome shotgun (WGS) entry which is preliminary data.</text>
</comment>
<keyword evidence="3 5" id="KW-0547">Nucleotide-binding</keyword>
<dbReference type="GO" id="GO:0005524">
    <property type="term" value="F:ATP binding"/>
    <property type="evidence" value="ECO:0007669"/>
    <property type="project" value="UniProtKB-UniRule"/>
</dbReference>
<dbReference type="EMBL" id="VLKT01000046">
    <property type="protein sequence ID" value="TWI26828.1"/>
    <property type="molecule type" value="Genomic_DNA"/>
</dbReference>
<feature type="domain" description="ATP-grasp" evidence="6">
    <location>
        <begin position="510"/>
        <end position="716"/>
    </location>
</feature>
<protein>
    <submittedName>
        <fullName evidence="7">Acetyltransferase</fullName>
    </submittedName>
</protein>
<dbReference type="InterPro" id="IPR013815">
    <property type="entry name" value="ATP_grasp_subdomain_1"/>
</dbReference>
<dbReference type="InterPro" id="IPR011761">
    <property type="entry name" value="ATP-grasp"/>
</dbReference>
<sequence>MRAGLGLSDSDRAASPSGMFDLSKLLAPRSVALVGASPREGSIGQTVLRILLSAGYEGKIFPINPKYNEIGTLKCYGALDEIEDPVDLVAIAVASHNVQPVFDSIYRTGAGSALLFDRIDDQDGDLQRLRSQAIERSLPILGGNCMGYHNFEARTSITFSASRPRQLGSIAAIAHSGSVFTQFGASDPRFRFNLLASTGQEIAGSVGDYMNYALDLPSTKALILFLESVRDPEAFRNALEKARALRIPVIVSRVGRTNESAALAASHTGAIAGSNAGYEAVFEHYGVLEVDTPDDLLTSGLLLAQCDQFRPGSLAAVTDSGGLRELLIDMAAQLKVPFAKLAQPTTSTLQRILPAGLPAVNPLDAAGPNNEAYVTVFRRALEVFVREPDAAICMFEFDATDFLSFYPELSQIAKDIRNISPIPFFVLNSLSGALNEKVAEDLTDAGVVVINGMRSALVAVRNFVRYRDYVLKEKQSRREDAVQICKITDLVAKWRSRLTSSPVLSEFESLELLDDFGIPTVRSELASNAGDAASAGDRLGYPVVLKTAEKGIHHKTDVGGVKLGISCRADLEQSYDDLKNRLGPNVILQPMSKGRVELAFGMIRDSTFGPLVMLSAGGENIEILNDRTFALPTVDHADVVRMIDRLAIRPKFDAHRGKPGIDVGAVAEIFWRFCTLCRELGDLLDEVDINPIIVDASDCRAVDALVFSNTRNRSSHE</sequence>
<evidence type="ECO:0000313" key="8">
    <source>
        <dbReference type="Proteomes" id="UP000317122"/>
    </source>
</evidence>
<dbReference type="Pfam" id="PF13549">
    <property type="entry name" value="ATP-grasp_5"/>
    <property type="match status" value="1"/>
</dbReference>
<accession>A0A562N416</accession>
<keyword evidence="1" id="KW-0816">Tricarboxylic acid cycle</keyword>
<dbReference type="Proteomes" id="UP000317122">
    <property type="component" value="Unassembled WGS sequence"/>
</dbReference>
<keyword evidence="4 5" id="KW-0067">ATP-binding</keyword>
<dbReference type="PANTHER" id="PTHR43334">
    <property type="entry name" value="ACETATE--COA LIGASE [ADP-FORMING]"/>
    <property type="match status" value="1"/>
</dbReference>
<dbReference type="SUPFAM" id="SSF56059">
    <property type="entry name" value="Glutathione synthetase ATP-binding domain-like"/>
    <property type="match status" value="1"/>
</dbReference>
<dbReference type="Pfam" id="PF13380">
    <property type="entry name" value="CoA_binding_2"/>
    <property type="match status" value="1"/>
</dbReference>
<keyword evidence="7" id="KW-0808">Transferase</keyword>
<evidence type="ECO:0000256" key="1">
    <source>
        <dbReference type="ARBA" id="ARBA00022532"/>
    </source>
</evidence>
<dbReference type="SUPFAM" id="SSF51735">
    <property type="entry name" value="NAD(P)-binding Rossmann-fold domains"/>
    <property type="match status" value="1"/>
</dbReference>
<dbReference type="InterPro" id="IPR036291">
    <property type="entry name" value="NAD(P)-bd_dom_sf"/>
</dbReference>
<dbReference type="GO" id="GO:0006099">
    <property type="term" value="P:tricarboxylic acid cycle"/>
    <property type="evidence" value="ECO:0007669"/>
    <property type="project" value="UniProtKB-KW"/>
</dbReference>
<gene>
    <name evidence="7" type="ORF">IQ26_05784</name>
</gene>
<evidence type="ECO:0000256" key="5">
    <source>
        <dbReference type="PROSITE-ProRule" id="PRU00409"/>
    </source>
</evidence>
<dbReference type="GO" id="GO:0016874">
    <property type="term" value="F:ligase activity"/>
    <property type="evidence" value="ECO:0007669"/>
    <property type="project" value="UniProtKB-KW"/>
</dbReference>
<evidence type="ECO:0000256" key="2">
    <source>
        <dbReference type="ARBA" id="ARBA00022598"/>
    </source>
</evidence>
<dbReference type="SMART" id="SM00881">
    <property type="entry name" value="CoA_binding"/>
    <property type="match status" value="1"/>
</dbReference>
<reference evidence="7 8" key="1">
    <citation type="journal article" date="2015" name="Stand. Genomic Sci.">
        <title>Genomic Encyclopedia of Bacterial and Archaeal Type Strains, Phase III: the genomes of soil and plant-associated and newly described type strains.</title>
        <authorList>
            <person name="Whitman W.B."/>
            <person name="Woyke T."/>
            <person name="Klenk H.P."/>
            <person name="Zhou Y."/>
            <person name="Lilburn T.G."/>
            <person name="Beck B.J."/>
            <person name="De Vos P."/>
            <person name="Vandamme P."/>
            <person name="Eisen J.A."/>
            <person name="Garrity G."/>
            <person name="Hugenholtz P."/>
            <person name="Kyrpides N.C."/>
        </authorList>
    </citation>
    <scope>NUCLEOTIDE SEQUENCE [LARGE SCALE GENOMIC DNA]</scope>
    <source>
        <strain evidence="7 8">CGMCC 1.2546</strain>
    </source>
</reference>
<evidence type="ECO:0000256" key="3">
    <source>
        <dbReference type="ARBA" id="ARBA00022741"/>
    </source>
</evidence>
<dbReference type="Pfam" id="PF13607">
    <property type="entry name" value="Succ_CoA_lig"/>
    <property type="match status" value="1"/>
</dbReference>
<evidence type="ECO:0000313" key="7">
    <source>
        <dbReference type="EMBL" id="TWI26828.1"/>
    </source>
</evidence>
<dbReference type="AlphaFoldDB" id="A0A562N416"/>
<dbReference type="InterPro" id="IPR016102">
    <property type="entry name" value="Succinyl-CoA_synth-like"/>
</dbReference>
<dbReference type="InterPro" id="IPR003781">
    <property type="entry name" value="CoA-bd"/>
</dbReference>
<dbReference type="InterPro" id="IPR051538">
    <property type="entry name" value="Acyl-CoA_Synth/Transferase"/>
</dbReference>
<evidence type="ECO:0000256" key="4">
    <source>
        <dbReference type="ARBA" id="ARBA00022840"/>
    </source>
</evidence>
<dbReference type="SUPFAM" id="SSF52210">
    <property type="entry name" value="Succinyl-CoA synthetase domains"/>
    <property type="match status" value="2"/>
</dbReference>
<dbReference type="Gene3D" id="3.30.1490.20">
    <property type="entry name" value="ATP-grasp fold, A domain"/>
    <property type="match status" value="1"/>
</dbReference>